<evidence type="ECO:0000256" key="6">
    <source>
        <dbReference type="SAM" id="Phobius"/>
    </source>
</evidence>
<feature type="transmembrane region" description="Helical" evidence="6">
    <location>
        <begin position="150"/>
        <end position="173"/>
    </location>
</feature>
<comment type="caution">
    <text evidence="7">The sequence shown here is derived from an EMBL/GenBank/DDBJ whole genome shotgun (WGS) entry which is preliminary data.</text>
</comment>
<keyword evidence="4 6" id="KW-1133">Transmembrane helix</keyword>
<dbReference type="PANTHER" id="PTHR30086:SF20">
    <property type="entry name" value="ARGININE EXPORTER PROTEIN ARGO-RELATED"/>
    <property type="match status" value="1"/>
</dbReference>
<dbReference type="PANTHER" id="PTHR30086">
    <property type="entry name" value="ARGININE EXPORTER PROTEIN ARGO"/>
    <property type="match status" value="1"/>
</dbReference>
<keyword evidence="2" id="KW-1003">Cell membrane</keyword>
<accession>A0ABP2GJB8</accession>
<evidence type="ECO:0000256" key="1">
    <source>
        <dbReference type="ARBA" id="ARBA00004651"/>
    </source>
</evidence>
<keyword evidence="8" id="KW-1185">Reference proteome</keyword>
<feature type="transmembrane region" description="Helical" evidence="6">
    <location>
        <begin position="6"/>
        <end position="30"/>
    </location>
</feature>
<feature type="transmembrane region" description="Helical" evidence="6">
    <location>
        <begin position="185"/>
        <end position="203"/>
    </location>
</feature>
<keyword evidence="3 6" id="KW-0812">Transmembrane</keyword>
<comment type="subcellular location">
    <subcellularLocation>
        <location evidence="1">Cell membrane</location>
        <topology evidence="1">Multi-pass membrane protein</topology>
    </subcellularLocation>
</comment>
<evidence type="ECO:0000256" key="4">
    <source>
        <dbReference type="ARBA" id="ARBA00022989"/>
    </source>
</evidence>
<dbReference type="Pfam" id="PF01810">
    <property type="entry name" value="LysE"/>
    <property type="match status" value="1"/>
</dbReference>
<reference evidence="7 8" key="1">
    <citation type="submission" date="2009-07" db="EMBL/GenBank/DDBJ databases">
        <authorList>
            <person name="Madupu R."/>
            <person name="Durkin A.S."/>
            <person name="Torralba M."/>
            <person name="Methe B."/>
            <person name="Sutton G.G."/>
            <person name="Strausberg R.L."/>
            <person name="Nelson K.E."/>
        </authorList>
    </citation>
    <scope>NUCLEOTIDE SEQUENCE [LARGE SCALE GENOMIC DNA]</scope>
    <source>
        <strain evidence="7 8">SK82</strain>
    </source>
</reference>
<dbReference type="EMBL" id="ACVR01000062">
    <property type="protein sequence ID" value="EET81835.1"/>
    <property type="molecule type" value="Genomic_DNA"/>
</dbReference>
<evidence type="ECO:0000256" key="2">
    <source>
        <dbReference type="ARBA" id="ARBA00022475"/>
    </source>
</evidence>
<feature type="transmembrane region" description="Helical" evidence="6">
    <location>
        <begin position="72"/>
        <end position="92"/>
    </location>
</feature>
<feature type="transmembrane region" description="Helical" evidence="6">
    <location>
        <begin position="42"/>
        <end position="66"/>
    </location>
</feature>
<dbReference type="InterPro" id="IPR001123">
    <property type="entry name" value="LeuE-type"/>
</dbReference>
<name>A0ABP2GJB8_ACIRA</name>
<organism evidence="7 8">
    <name type="scientific">Acinetobacter radioresistens SK82</name>
    <dbReference type="NCBI Taxonomy" id="596318"/>
    <lineage>
        <taxon>Bacteria</taxon>
        <taxon>Pseudomonadati</taxon>
        <taxon>Pseudomonadota</taxon>
        <taxon>Gammaproteobacteria</taxon>
        <taxon>Moraxellales</taxon>
        <taxon>Moraxellaceae</taxon>
        <taxon>Acinetobacter</taxon>
    </lineage>
</organism>
<evidence type="ECO:0000256" key="5">
    <source>
        <dbReference type="ARBA" id="ARBA00023136"/>
    </source>
</evidence>
<keyword evidence="5 6" id="KW-0472">Membrane</keyword>
<evidence type="ECO:0000313" key="7">
    <source>
        <dbReference type="EMBL" id="EET81835.1"/>
    </source>
</evidence>
<proteinExistence type="predicted"/>
<gene>
    <name evidence="7" type="ORF">ACIRA0001_0705</name>
</gene>
<dbReference type="Proteomes" id="UP000018419">
    <property type="component" value="Unassembled WGS sequence"/>
</dbReference>
<sequence>MDILTQIFTYSLTLALAAFLPGPGMTGLMFKTLSQGYWSGILMLLGLITGDIIFLSISIFFISYITQLSSNFSAYIVIISCFYLLFIAYKFWMFNENLVQEQAVLDVNKTFSTYRDGLLITLSNPKTISFYLALVPAIFGLNSLQQYSLLLIIITVITLSIIGSLYIFFSWKIKKILKNIKIQRILLKSLSLMMSFLAVVMLYKEVILLKLAN</sequence>
<evidence type="ECO:0000256" key="3">
    <source>
        <dbReference type="ARBA" id="ARBA00022692"/>
    </source>
</evidence>
<evidence type="ECO:0000313" key="8">
    <source>
        <dbReference type="Proteomes" id="UP000018419"/>
    </source>
</evidence>
<dbReference type="RefSeq" id="WP_005404390.1">
    <property type="nucleotide sequence ID" value="NZ_ACVR01000062.1"/>
</dbReference>
<protein>
    <submittedName>
        <fullName evidence="7">Translocator protein, LysE family</fullName>
    </submittedName>
</protein>